<keyword evidence="2" id="KW-1185">Reference proteome</keyword>
<proteinExistence type="predicted"/>
<dbReference type="Proteomes" id="UP000886469">
    <property type="component" value="Unassembled WGS sequence"/>
</dbReference>
<dbReference type="EMBL" id="SPMX01000006">
    <property type="protein sequence ID" value="NMQ04209.1"/>
    <property type="molecule type" value="Genomic_DNA"/>
</dbReference>
<reference evidence="1" key="1">
    <citation type="submission" date="2019-03" db="EMBL/GenBank/DDBJ databases">
        <title>Metabolic reconstructions from genomes of highly enriched 'Candidatus Accumulibacter' and 'Candidatus Competibacter' bioreactor populations.</title>
        <authorList>
            <person name="Annavajhala M.K."/>
            <person name="Welles L."/>
            <person name="Abbas B."/>
            <person name="Sorokin D."/>
            <person name="Park H."/>
            <person name="Van Loosdrecht M."/>
            <person name="Chandran K."/>
        </authorList>
    </citation>
    <scope>NUCLEOTIDE SEQUENCE</scope>
    <source>
        <strain evidence="1">SBR_L</strain>
    </source>
</reference>
<evidence type="ECO:0000313" key="1">
    <source>
        <dbReference type="EMBL" id="NMQ04209.1"/>
    </source>
</evidence>
<organism evidence="1 2">
    <name type="scientific">Candidatus Accumulibacter contiguus</name>
    <dbReference type="NCBI Taxonomy" id="2954381"/>
    <lineage>
        <taxon>Bacteria</taxon>
        <taxon>Pseudomonadati</taxon>
        <taxon>Pseudomonadota</taxon>
        <taxon>Betaproteobacteria</taxon>
        <taxon>Candidatus Accumulibacter</taxon>
    </lineage>
</organism>
<protein>
    <submittedName>
        <fullName evidence="1">Uncharacterized protein</fullName>
    </submittedName>
</protein>
<name>A0ABX1T3K1_9PROT</name>
<gene>
    <name evidence="1" type="ORF">E4Q08_02495</name>
</gene>
<sequence>MSSKVIGFRSSPGSSSRPVIVVPAIGVTLTVVKRVVSVPPAVPSPSPSASSAWPSPARMPSPTTWIVIVDAPGSGSFRNSQAKRPSAAATIVAASFAPVVSVA</sequence>
<evidence type="ECO:0000313" key="2">
    <source>
        <dbReference type="Proteomes" id="UP000886469"/>
    </source>
</evidence>
<dbReference type="RefSeq" id="WP_169069204.1">
    <property type="nucleotide sequence ID" value="NZ_SPMX01000006.1"/>
</dbReference>
<comment type="caution">
    <text evidence="1">The sequence shown here is derived from an EMBL/GenBank/DDBJ whole genome shotgun (WGS) entry which is preliminary data.</text>
</comment>
<accession>A0ABX1T3K1</accession>